<feature type="region of interest" description="Disordered" evidence="1">
    <location>
        <begin position="1"/>
        <end position="49"/>
    </location>
</feature>
<dbReference type="AlphaFoldDB" id="A0A2K2CI80"/>
<feature type="compositionally biased region" description="Basic and acidic residues" evidence="1">
    <location>
        <begin position="251"/>
        <end position="260"/>
    </location>
</feature>
<feature type="compositionally biased region" description="Basic and acidic residues" evidence="1">
    <location>
        <begin position="1"/>
        <end position="19"/>
    </location>
</feature>
<feature type="compositionally biased region" description="Basic and acidic residues" evidence="1">
    <location>
        <begin position="106"/>
        <end position="124"/>
    </location>
</feature>
<sequence>MGQVEDERGASIRPLHAEQEPVTGHAVKRTRGEWGGLNGALGTGNQVGADIEEGAGRKLRARERKESCGQVEEEEEEECLAVKRTRGDGGGINVATGAWRGQAGADTDKGHETKPGAGEQKRSCGQEGEVEEEKEVSGPGGSSITVKHTPVDGGDLHISDTLRTKNLQGAGAGREPGKQPSMEHQKSYGQEDEEEKEEVGPLSKEGSCWKEDKVKLVNEVGAKKLFKSIVKEVSGPGGSSITVKHTPVDGGDLHISDTLRTKNLQGAGAGREPGKQPSMEHQKSYGQEDEEEKEEVGLLSKEVEKKPFKSIVKNATRCLADCWNPQAECCRGILPWPTGAVDGTKSWTAEKAYSCIEAFNISAT</sequence>
<evidence type="ECO:0000313" key="4">
    <source>
        <dbReference type="Proteomes" id="UP000008810"/>
    </source>
</evidence>
<feature type="compositionally biased region" description="Basic and acidic residues" evidence="1">
    <location>
        <begin position="175"/>
        <end position="186"/>
    </location>
</feature>
<name>A0A2K2CI80_BRADI</name>
<reference evidence="3" key="3">
    <citation type="submission" date="2018-08" db="UniProtKB">
        <authorList>
            <consortium name="EnsemblPlants"/>
        </authorList>
    </citation>
    <scope>IDENTIFICATION</scope>
    <source>
        <strain evidence="3">cv. Bd21</strain>
    </source>
</reference>
<feature type="region of interest" description="Disordered" evidence="1">
    <location>
        <begin position="233"/>
        <end position="299"/>
    </location>
</feature>
<accession>A0A2K2CI80</accession>
<dbReference type="EMBL" id="CM000884">
    <property type="protein sequence ID" value="PNT61729.1"/>
    <property type="molecule type" value="Genomic_DNA"/>
</dbReference>
<dbReference type="Gramene" id="PNT61729">
    <property type="protein sequence ID" value="PNT61729"/>
    <property type="gene ID" value="BRADI_5g19775v3"/>
</dbReference>
<reference evidence="2 3" key="1">
    <citation type="journal article" date="2010" name="Nature">
        <title>Genome sequencing and analysis of the model grass Brachypodium distachyon.</title>
        <authorList>
            <consortium name="International Brachypodium Initiative"/>
        </authorList>
    </citation>
    <scope>NUCLEOTIDE SEQUENCE [LARGE SCALE GENOMIC DNA]</scope>
    <source>
        <strain evidence="2 3">Bd21</strain>
    </source>
</reference>
<proteinExistence type="predicted"/>
<dbReference type="EnsemblPlants" id="PNT61729">
    <property type="protein sequence ID" value="PNT61729"/>
    <property type="gene ID" value="BRADI_5g19775v3"/>
</dbReference>
<evidence type="ECO:0000256" key="1">
    <source>
        <dbReference type="SAM" id="MobiDB-lite"/>
    </source>
</evidence>
<reference evidence="2" key="2">
    <citation type="submission" date="2017-06" db="EMBL/GenBank/DDBJ databases">
        <title>WGS assembly of Brachypodium distachyon.</title>
        <authorList>
            <consortium name="The International Brachypodium Initiative"/>
            <person name="Lucas S."/>
            <person name="Harmon-Smith M."/>
            <person name="Lail K."/>
            <person name="Tice H."/>
            <person name="Grimwood J."/>
            <person name="Bruce D."/>
            <person name="Barry K."/>
            <person name="Shu S."/>
            <person name="Lindquist E."/>
            <person name="Wang M."/>
            <person name="Pitluck S."/>
            <person name="Vogel J.P."/>
            <person name="Garvin D.F."/>
            <person name="Mockler T.C."/>
            <person name="Schmutz J."/>
            <person name="Rokhsar D."/>
            <person name="Bevan M.W."/>
        </authorList>
    </citation>
    <scope>NUCLEOTIDE SEQUENCE</scope>
    <source>
        <strain evidence="2">Bd21</strain>
    </source>
</reference>
<feature type="region of interest" description="Disordered" evidence="1">
    <location>
        <begin position="86"/>
        <end position="211"/>
    </location>
</feature>
<dbReference type="ExpressionAtlas" id="A0A2K2CI80">
    <property type="expression patterns" value="baseline"/>
</dbReference>
<keyword evidence="4" id="KW-1185">Reference proteome</keyword>
<feature type="compositionally biased region" description="Basic and acidic residues" evidence="1">
    <location>
        <begin position="272"/>
        <end position="283"/>
    </location>
</feature>
<gene>
    <name evidence="2" type="ORF">BRADI_5g19775v3</name>
</gene>
<evidence type="ECO:0000313" key="3">
    <source>
        <dbReference type="EnsemblPlants" id="PNT61729"/>
    </source>
</evidence>
<feature type="compositionally biased region" description="Basic and acidic residues" evidence="1">
    <location>
        <begin position="154"/>
        <end position="163"/>
    </location>
</feature>
<dbReference type="Proteomes" id="UP000008810">
    <property type="component" value="Chromosome 5"/>
</dbReference>
<feature type="compositionally biased region" description="Gly residues" evidence="1">
    <location>
        <begin position="33"/>
        <end position="42"/>
    </location>
</feature>
<organism evidence="2">
    <name type="scientific">Brachypodium distachyon</name>
    <name type="common">Purple false brome</name>
    <name type="synonym">Trachynia distachya</name>
    <dbReference type="NCBI Taxonomy" id="15368"/>
    <lineage>
        <taxon>Eukaryota</taxon>
        <taxon>Viridiplantae</taxon>
        <taxon>Streptophyta</taxon>
        <taxon>Embryophyta</taxon>
        <taxon>Tracheophyta</taxon>
        <taxon>Spermatophyta</taxon>
        <taxon>Magnoliopsida</taxon>
        <taxon>Liliopsida</taxon>
        <taxon>Poales</taxon>
        <taxon>Poaceae</taxon>
        <taxon>BOP clade</taxon>
        <taxon>Pooideae</taxon>
        <taxon>Stipodae</taxon>
        <taxon>Brachypodieae</taxon>
        <taxon>Brachypodium</taxon>
    </lineage>
</organism>
<dbReference type="InParanoid" id="A0A2K2CI80"/>
<evidence type="ECO:0000313" key="2">
    <source>
        <dbReference type="EMBL" id="PNT61729.1"/>
    </source>
</evidence>
<protein>
    <submittedName>
        <fullName evidence="2 3">Uncharacterized protein</fullName>
    </submittedName>
</protein>